<evidence type="ECO:0000256" key="1">
    <source>
        <dbReference type="ARBA" id="ARBA00022723"/>
    </source>
</evidence>
<dbReference type="InterPro" id="IPR018271">
    <property type="entry name" value="Ribosomal_uS14_CS"/>
</dbReference>
<evidence type="ECO:0000256" key="5">
    <source>
        <dbReference type="ARBA" id="ARBA00022980"/>
    </source>
</evidence>
<dbReference type="GO" id="GO:0003735">
    <property type="term" value="F:structural constituent of ribosome"/>
    <property type="evidence" value="ECO:0007669"/>
    <property type="project" value="InterPro"/>
</dbReference>
<dbReference type="NCBIfam" id="NF005974">
    <property type="entry name" value="PRK08061.1"/>
    <property type="match status" value="1"/>
</dbReference>
<dbReference type="Pfam" id="PF00253">
    <property type="entry name" value="Ribosomal_S14"/>
    <property type="match status" value="1"/>
</dbReference>
<proteinExistence type="inferred from homology"/>
<dbReference type="GO" id="GO:0019843">
    <property type="term" value="F:rRNA binding"/>
    <property type="evidence" value="ECO:0007669"/>
    <property type="project" value="UniProtKB-UniRule"/>
</dbReference>
<comment type="subunit">
    <text evidence="9">Part of the 30S ribosomal subunit. Contacts proteins S3 and S10.</text>
</comment>
<feature type="binding site" evidence="9">
    <location>
        <position position="40"/>
    </location>
    <ligand>
        <name>Zn(2+)</name>
        <dbReference type="ChEBI" id="CHEBI:29105"/>
    </ligand>
</feature>
<dbReference type="EMBL" id="KT007007">
    <property type="protein sequence ID" value="AKQ03093.1"/>
    <property type="molecule type" value="Genomic_DNA"/>
</dbReference>
<dbReference type="HAMAP" id="MF_01364_B">
    <property type="entry name" value="Ribosomal_uS14_2_B"/>
    <property type="match status" value="1"/>
</dbReference>
<dbReference type="SUPFAM" id="SSF57716">
    <property type="entry name" value="Glucocorticoid receptor-like (DNA-binding domain)"/>
    <property type="match status" value="1"/>
</dbReference>
<name>A0A0H4T5T0_9BACT</name>
<keyword evidence="3 9" id="KW-0862">Zinc</keyword>
<dbReference type="GO" id="GO:0008270">
    <property type="term" value="F:zinc ion binding"/>
    <property type="evidence" value="ECO:0007669"/>
    <property type="project" value="UniProtKB-UniRule"/>
</dbReference>
<keyword evidence="2 9" id="KW-0699">rRNA-binding</keyword>
<feature type="binding site" evidence="9">
    <location>
        <position position="43"/>
    </location>
    <ligand>
        <name>Zn(2+)</name>
        <dbReference type="ChEBI" id="CHEBI:29105"/>
    </ligand>
</feature>
<dbReference type="GO" id="GO:0006412">
    <property type="term" value="P:translation"/>
    <property type="evidence" value="ECO:0007669"/>
    <property type="project" value="UniProtKB-UniRule"/>
</dbReference>
<dbReference type="PANTHER" id="PTHR19836">
    <property type="entry name" value="30S RIBOSOMAL PROTEIN S14"/>
    <property type="match status" value="1"/>
</dbReference>
<evidence type="ECO:0000256" key="3">
    <source>
        <dbReference type="ARBA" id="ARBA00022833"/>
    </source>
</evidence>
<reference evidence="10" key="1">
    <citation type="journal article" date="2015" name="ISME J.">
        <title>Aquifer environment selects for microbial species cohorts in sediment and groundwater.</title>
        <authorList>
            <person name="Hug L.A."/>
            <person name="Thomas B.C."/>
            <person name="Brown C.T."/>
            <person name="Frischkorn K.R."/>
            <person name="Williams K.H."/>
            <person name="Tringe S.G."/>
            <person name="Banfield J.F."/>
        </authorList>
    </citation>
    <scope>NUCLEOTIDE SEQUENCE</scope>
</reference>
<dbReference type="AlphaFoldDB" id="A0A0H4T5T0"/>
<evidence type="ECO:0000256" key="8">
    <source>
        <dbReference type="ARBA" id="ARBA00060857"/>
    </source>
</evidence>
<evidence type="ECO:0000256" key="9">
    <source>
        <dbReference type="HAMAP-Rule" id="MF_01364"/>
    </source>
</evidence>
<keyword evidence="5 9" id="KW-0689">Ribosomal protein</keyword>
<dbReference type="GO" id="GO:0015935">
    <property type="term" value="C:small ribosomal subunit"/>
    <property type="evidence" value="ECO:0007669"/>
    <property type="project" value="TreeGrafter"/>
</dbReference>
<sequence length="61" mass="7109">MAKTALIMKSQRAPKFSTRAYRRCKLCGRPRGYLRKFQMCRLCFRELALKGEVPGIVKASW</sequence>
<accession>A0A0H4T5T0</accession>
<dbReference type="InterPro" id="IPR001209">
    <property type="entry name" value="Ribosomal_uS14"/>
</dbReference>
<comment type="function">
    <text evidence="9">Binds 16S rRNA, required for the assembly of 30S particles and may also be responsible for determining the conformation of the 16S rRNA at the A site.</text>
</comment>
<dbReference type="FunFam" id="4.10.830.10:FF:000001">
    <property type="entry name" value="30S ribosomal protein S14 type Z"/>
    <property type="match status" value="1"/>
</dbReference>
<dbReference type="GO" id="GO:0005737">
    <property type="term" value="C:cytoplasm"/>
    <property type="evidence" value="ECO:0007669"/>
    <property type="project" value="UniProtKB-ARBA"/>
</dbReference>
<evidence type="ECO:0000256" key="7">
    <source>
        <dbReference type="ARBA" id="ARBA00035167"/>
    </source>
</evidence>
<evidence type="ECO:0000256" key="4">
    <source>
        <dbReference type="ARBA" id="ARBA00022884"/>
    </source>
</evidence>
<comment type="cofactor">
    <cofactor evidence="9">
        <name>Zn(2+)</name>
        <dbReference type="ChEBI" id="CHEBI:29105"/>
    </cofactor>
    <text evidence="9">Binds 1 zinc ion per subunit.</text>
</comment>
<feature type="binding site" evidence="9">
    <location>
        <position position="24"/>
    </location>
    <ligand>
        <name>Zn(2+)</name>
        <dbReference type="ChEBI" id="CHEBI:29105"/>
    </ligand>
</feature>
<dbReference type="PROSITE" id="PS00527">
    <property type="entry name" value="RIBOSOMAL_S14"/>
    <property type="match status" value="1"/>
</dbReference>
<evidence type="ECO:0000256" key="2">
    <source>
        <dbReference type="ARBA" id="ARBA00022730"/>
    </source>
</evidence>
<dbReference type="Gene3D" id="4.10.830.10">
    <property type="entry name" value="30s Ribosomal Protein S14, Chain N"/>
    <property type="match status" value="1"/>
</dbReference>
<dbReference type="InterPro" id="IPR043140">
    <property type="entry name" value="Ribosomal_uS14_sf"/>
</dbReference>
<organism evidence="10">
    <name type="scientific">uncultured bacterium Rifle_16ft_4_minimus_37862</name>
    <dbReference type="NCBI Taxonomy" id="1665157"/>
    <lineage>
        <taxon>Bacteria</taxon>
        <taxon>environmental samples</taxon>
    </lineage>
</organism>
<gene>
    <name evidence="9 10" type="primary">rpsZ</name>
    <name evidence="9" type="synonym">rpsN</name>
</gene>
<dbReference type="PANTHER" id="PTHR19836:SF19">
    <property type="entry name" value="SMALL RIBOSOMAL SUBUNIT PROTEIN US14M"/>
    <property type="match status" value="1"/>
</dbReference>
<comment type="similarity">
    <text evidence="8 9">Belongs to the universal ribosomal protein uS14 family. Zinc-binding uS14 subfamily.</text>
</comment>
<evidence type="ECO:0000256" key="6">
    <source>
        <dbReference type="ARBA" id="ARBA00023274"/>
    </source>
</evidence>
<keyword evidence="1 9" id="KW-0479">Metal-binding</keyword>
<feature type="binding site" evidence="9">
    <location>
        <position position="27"/>
    </location>
    <ligand>
        <name>Zn(2+)</name>
        <dbReference type="ChEBI" id="CHEBI:29105"/>
    </ligand>
</feature>
<keyword evidence="6 9" id="KW-0687">Ribonucleoprotein</keyword>
<dbReference type="InterPro" id="IPR023053">
    <property type="entry name" value="Ribosomal_uS14_bact"/>
</dbReference>
<evidence type="ECO:0000313" key="10">
    <source>
        <dbReference type="EMBL" id="AKQ03093.1"/>
    </source>
</evidence>
<protein>
    <recommendedName>
        <fullName evidence="7 9">Small ribosomal subunit protein uS14</fullName>
    </recommendedName>
</protein>
<keyword evidence="4 9" id="KW-0694">RNA-binding</keyword>